<reference evidence="1 2" key="1">
    <citation type="submission" date="2021-07" db="EMBL/GenBank/DDBJ databases">
        <authorList>
            <consortium name="Genoscope - CEA"/>
            <person name="William W."/>
        </authorList>
    </citation>
    <scope>NUCLEOTIDE SEQUENCE [LARGE SCALE GENOMIC DNA]</scope>
</reference>
<name>A0A8D9MBY3_BRACM</name>
<dbReference type="Gramene" id="A04p11040.2_BraZ1">
    <property type="protein sequence ID" value="A04p11040.2_BraZ1.CDS"/>
    <property type="gene ID" value="A04g11040.2_BraZ1"/>
</dbReference>
<evidence type="ECO:0000313" key="1">
    <source>
        <dbReference type="EMBL" id="CAG7906203.1"/>
    </source>
</evidence>
<gene>
    <name evidence="1" type="ORF">BRAPAZ1V2_A04P11040.2</name>
</gene>
<dbReference type="AlphaFoldDB" id="A0A8D9MBY3"/>
<dbReference type="EMBL" id="LS974620">
    <property type="protein sequence ID" value="CAG7906203.1"/>
    <property type="molecule type" value="Genomic_DNA"/>
</dbReference>
<sequence>MVASGLVSRGGGVEGGTWGELLERAGGVRVDAEECTRGLVDLCTLLGVEVGCPCGLWILCTPAEEVVGCPCGYNSVKILFCSSTKVMEGLSDTILNICCLSMEKFQLPSSAVFHSPAIIIQWSAMVVTCEQQNIL</sequence>
<protein>
    <submittedName>
        <fullName evidence="1">Uncharacterized protein</fullName>
    </submittedName>
</protein>
<dbReference type="Proteomes" id="UP000694005">
    <property type="component" value="Chromosome A04"/>
</dbReference>
<organism evidence="1 2">
    <name type="scientific">Brassica campestris</name>
    <name type="common">Field mustard</name>
    <dbReference type="NCBI Taxonomy" id="3711"/>
    <lineage>
        <taxon>Eukaryota</taxon>
        <taxon>Viridiplantae</taxon>
        <taxon>Streptophyta</taxon>
        <taxon>Embryophyta</taxon>
        <taxon>Tracheophyta</taxon>
        <taxon>Spermatophyta</taxon>
        <taxon>Magnoliopsida</taxon>
        <taxon>eudicotyledons</taxon>
        <taxon>Gunneridae</taxon>
        <taxon>Pentapetalae</taxon>
        <taxon>rosids</taxon>
        <taxon>malvids</taxon>
        <taxon>Brassicales</taxon>
        <taxon>Brassicaceae</taxon>
        <taxon>Brassiceae</taxon>
        <taxon>Brassica</taxon>
    </lineage>
</organism>
<proteinExistence type="predicted"/>
<evidence type="ECO:0000313" key="2">
    <source>
        <dbReference type="Proteomes" id="UP000694005"/>
    </source>
</evidence>
<accession>A0A8D9MBY3</accession>